<organism evidence="1 2">
    <name type="scientific">Parascaris equorum</name>
    <name type="common">Equine roundworm</name>
    <dbReference type="NCBI Taxonomy" id="6256"/>
    <lineage>
        <taxon>Eukaryota</taxon>
        <taxon>Metazoa</taxon>
        <taxon>Ecdysozoa</taxon>
        <taxon>Nematoda</taxon>
        <taxon>Chromadorea</taxon>
        <taxon>Rhabditida</taxon>
        <taxon>Spirurina</taxon>
        <taxon>Ascaridomorpha</taxon>
        <taxon>Ascaridoidea</taxon>
        <taxon>Ascarididae</taxon>
        <taxon>Parascaris</taxon>
    </lineage>
</organism>
<evidence type="ECO:0000313" key="2">
    <source>
        <dbReference type="WBParaSite" id="PEQ_0000403501-mRNA-1"/>
    </source>
</evidence>
<keyword evidence="1" id="KW-1185">Reference proteome</keyword>
<proteinExistence type="predicted"/>
<dbReference type="AlphaFoldDB" id="A0A914RCM2"/>
<reference evidence="2" key="1">
    <citation type="submission" date="2022-11" db="UniProtKB">
        <authorList>
            <consortium name="WormBaseParasite"/>
        </authorList>
    </citation>
    <scope>IDENTIFICATION</scope>
</reference>
<dbReference type="WBParaSite" id="PEQ_0000403501-mRNA-1">
    <property type="protein sequence ID" value="PEQ_0000403501-mRNA-1"/>
    <property type="gene ID" value="PEQ_0000403501"/>
</dbReference>
<name>A0A914RCM2_PAREQ</name>
<sequence>MLLDAGAQFDGNSLLRFNAGELLEQAIYDWSKIGEQTFDFAFAAKIDSPRPQQLATVQFSNSREELVLVDALRMRARNFVLHYRTRDI</sequence>
<accession>A0A914RCM2</accession>
<protein>
    <submittedName>
        <fullName evidence="2">Uncharacterized protein</fullName>
    </submittedName>
</protein>
<evidence type="ECO:0000313" key="1">
    <source>
        <dbReference type="Proteomes" id="UP000887564"/>
    </source>
</evidence>
<dbReference type="Proteomes" id="UP000887564">
    <property type="component" value="Unplaced"/>
</dbReference>